<name>A0A6N7Q4D6_9BACT</name>
<protein>
    <submittedName>
        <fullName evidence="2">Phospholipase</fullName>
    </submittedName>
</protein>
<gene>
    <name evidence="2" type="ORF">GF068_27950</name>
</gene>
<dbReference type="Proteomes" id="UP000440224">
    <property type="component" value="Unassembled WGS sequence"/>
</dbReference>
<dbReference type="SUPFAM" id="SSF56024">
    <property type="entry name" value="Phospholipase D/nuclease"/>
    <property type="match status" value="1"/>
</dbReference>
<evidence type="ECO:0000259" key="1">
    <source>
        <dbReference type="PROSITE" id="PS50035"/>
    </source>
</evidence>
<dbReference type="InterPro" id="IPR001736">
    <property type="entry name" value="PLipase_D/transphosphatidylase"/>
</dbReference>
<evidence type="ECO:0000313" key="2">
    <source>
        <dbReference type="EMBL" id="MRG95721.1"/>
    </source>
</evidence>
<dbReference type="InterPro" id="IPR047955">
    <property type="entry name" value="DrmC-like"/>
</dbReference>
<sequence length="250" mass="27084">MKNVSTTVLAELREAIASGRLRAPIDRASLVGFGIRHQIDAIEYALAGHKTAACLAVLDVALAEREDRKPTPELVWTGPEAPAGTARDTAVVLRALFEGARESVILAGYSFDHAKEVLAPLHGSMLQHNVSARFFVDVPQIERGADVEAHLARCFGKFLAENWPFGEPRPRVYYDKRALKPGPPYCSMHAKCVVVDGVKAFVSSANFTQRGQERNIEVGVLIEDPSFASYLGGQWLGLIDAGIAGEYVAG</sequence>
<dbReference type="InterPro" id="IPR025202">
    <property type="entry name" value="PLD-like_dom"/>
</dbReference>
<dbReference type="AlphaFoldDB" id="A0A6N7Q4D6"/>
<evidence type="ECO:0000313" key="3">
    <source>
        <dbReference type="Proteomes" id="UP000440224"/>
    </source>
</evidence>
<accession>A0A6N7Q4D6</accession>
<dbReference type="Pfam" id="PF13091">
    <property type="entry name" value="PLDc_2"/>
    <property type="match status" value="1"/>
</dbReference>
<dbReference type="PROSITE" id="PS50035">
    <property type="entry name" value="PLD"/>
    <property type="match status" value="1"/>
</dbReference>
<dbReference type="Gene3D" id="3.30.870.10">
    <property type="entry name" value="Endonuclease Chain A"/>
    <property type="match status" value="1"/>
</dbReference>
<comment type="caution">
    <text evidence="2">The sequence shown here is derived from an EMBL/GenBank/DDBJ whole genome shotgun (WGS) entry which is preliminary data.</text>
</comment>
<keyword evidence="3" id="KW-1185">Reference proteome</keyword>
<proteinExistence type="predicted"/>
<dbReference type="CDD" id="cd09132">
    <property type="entry name" value="PLDc_unchar4"/>
    <property type="match status" value="1"/>
</dbReference>
<feature type="domain" description="PLD phosphodiesterase" evidence="1">
    <location>
        <begin position="188"/>
        <end position="211"/>
    </location>
</feature>
<dbReference type="NCBIfam" id="NF038319">
    <property type="entry name" value="DISARM_DrmC_I"/>
    <property type="match status" value="1"/>
</dbReference>
<organism evidence="2 3">
    <name type="scientific">Polyangium spumosum</name>
    <dbReference type="NCBI Taxonomy" id="889282"/>
    <lineage>
        <taxon>Bacteria</taxon>
        <taxon>Pseudomonadati</taxon>
        <taxon>Myxococcota</taxon>
        <taxon>Polyangia</taxon>
        <taxon>Polyangiales</taxon>
        <taxon>Polyangiaceae</taxon>
        <taxon>Polyangium</taxon>
    </lineage>
</organism>
<reference evidence="2 3" key="1">
    <citation type="submission" date="2019-10" db="EMBL/GenBank/DDBJ databases">
        <title>A soil myxobacterium in the family Polyangiaceae.</title>
        <authorList>
            <person name="Li Y."/>
            <person name="Wang J."/>
        </authorList>
    </citation>
    <scope>NUCLEOTIDE SEQUENCE [LARGE SCALE GENOMIC DNA]</scope>
    <source>
        <strain evidence="2 3">DSM 14734</strain>
    </source>
</reference>
<dbReference type="OrthoDB" id="278324at2"/>
<dbReference type="EMBL" id="WJIE01000008">
    <property type="protein sequence ID" value="MRG95721.1"/>
    <property type="molecule type" value="Genomic_DNA"/>
</dbReference>
<dbReference type="GO" id="GO:0006793">
    <property type="term" value="P:phosphorus metabolic process"/>
    <property type="evidence" value="ECO:0007669"/>
    <property type="project" value="UniProtKB-ARBA"/>
</dbReference>
<dbReference type="GO" id="GO:0003824">
    <property type="term" value="F:catalytic activity"/>
    <property type="evidence" value="ECO:0007669"/>
    <property type="project" value="InterPro"/>
</dbReference>